<dbReference type="InterPro" id="IPR005137">
    <property type="entry name" value="BtpA"/>
</dbReference>
<dbReference type="EMBL" id="UINC01001118">
    <property type="protein sequence ID" value="SUZ71346.1"/>
    <property type="molecule type" value="Genomic_DNA"/>
</dbReference>
<comment type="similarity">
    <text evidence="1">Belongs to the BtpA family.</text>
</comment>
<dbReference type="PANTHER" id="PTHR21381">
    <property type="entry name" value="ZGC:162297"/>
    <property type="match status" value="1"/>
</dbReference>
<name>A0A381PWB4_9ZZZZ</name>
<protein>
    <recommendedName>
        <fullName evidence="3">Photosystem I assembly BtpA</fullName>
    </recommendedName>
</protein>
<sequence>MGRDLFGTSKAFIGVVHLLPLPGSPRWGGNMRAVIDRAEEEANILDQGGVNGIIVENYGDVPFRTGRLDPETIASMTVAVERVEEVVNVPVGINMLRNDALSALGIAAVTGAKFIRVNVHYGVMAAEEGLIEGEAFQTMRHRKDLGSDVQVLADVLVKHAVPLGSVDLGLMARETAQRGLADGLIVSGAATGEETASFDVSVVRRAAPDGLVLVGSGVTEKNIWRVVEHSDGAIIGTSLKAGGIVTNQVDPERVRRMSDLFRSIP</sequence>
<reference evidence="2" key="1">
    <citation type="submission" date="2018-05" db="EMBL/GenBank/DDBJ databases">
        <authorList>
            <person name="Lanie J.A."/>
            <person name="Ng W.-L."/>
            <person name="Kazmierczak K.M."/>
            <person name="Andrzejewski T.M."/>
            <person name="Davidsen T.M."/>
            <person name="Wayne K.J."/>
            <person name="Tettelin H."/>
            <person name="Glass J.I."/>
            <person name="Rusch D."/>
            <person name="Podicherti R."/>
            <person name="Tsui H.-C.T."/>
            <person name="Winkler M.E."/>
        </authorList>
    </citation>
    <scope>NUCLEOTIDE SEQUENCE</scope>
</reference>
<evidence type="ECO:0008006" key="3">
    <source>
        <dbReference type="Google" id="ProtNLM"/>
    </source>
</evidence>
<dbReference type="NCBIfam" id="TIGR00259">
    <property type="entry name" value="thylakoid_BtpA"/>
    <property type="match status" value="1"/>
</dbReference>
<organism evidence="2">
    <name type="scientific">marine metagenome</name>
    <dbReference type="NCBI Taxonomy" id="408172"/>
    <lineage>
        <taxon>unclassified sequences</taxon>
        <taxon>metagenomes</taxon>
        <taxon>ecological metagenomes</taxon>
    </lineage>
</organism>
<evidence type="ECO:0000313" key="2">
    <source>
        <dbReference type="EMBL" id="SUZ71346.1"/>
    </source>
</evidence>
<dbReference type="AlphaFoldDB" id="A0A381PWB4"/>
<dbReference type="InterPro" id="IPR011060">
    <property type="entry name" value="RibuloseP-bd_barrel"/>
</dbReference>
<dbReference type="PIRSF" id="PIRSF005956">
    <property type="entry name" value="BtpA"/>
    <property type="match status" value="1"/>
</dbReference>
<gene>
    <name evidence="2" type="ORF">METZ01_LOCUS24200</name>
</gene>
<dbReference type="PANTHER" id="PTHR21381:SF3">
    <property type="entry name" value="SGC REGION PROTEIN SGCQ-RELATED"/>
    <property type="match status" value="1"/>
</dbReference>
<dbReference type="SUPFAM" id="SSF51366">
    <property type="entry name" value="Ribulose-phoshate binding barrel"/>
    <property type="match status" value="1"/>
</dbReference>
<accession>A0A381PWB4</accession>
<proteinExistence type="inferred from homology"/>
<evidence type="ECO:0000256" key="1">
    <source>
        <dbReference type="ARBA" id="ARBA00006007"/>
    </source>
</evidence>
<dbReference type="Pfam" id="PF03437">
    <property type="entry name" value="BtpA"/>
    <property type="match status" value="1"/>
</dbReference>